<dbReference type="Pfam" id="PF00107">
    <property type="entry name" value="ADH_zinc_N"/>
    <property type="match status" value="1"/>
</dbReference>
<evidence type="ECO:0000313" key="3">
    <source>
        <dbReference type="Proteomes" id="UP000072741"/>
    </source>
</evidence>
<evidence type="ECO:0000313" key="2">
    <source>
        <dbReference type="EMBL" id="KTT24696.1"/>
    </source>
</evidence>
<dbReference type="InterPro" id="IPR036291">
    <property type="entry name" value="NAD(P)-bd_dom_sf"/>
</dbReference>
<dbReference type="EMBL" id="LDSL01000039">
    <property type="protein sequence ID" value="KTT24696.1"/>
    <property type="molecule type" value="Genomic_DNA"/>
</dbReference>
<dbReference type="CDD" id="cd05280">
    <property type="entry name" value="MDR_yhdh_yhfp"/>
    <property type="match status" value="1"/>
</dbReference>
<reference evidence="2 3" key="1">
    <citation type="journal article" date="2016" name="Front. Microbiol.">
        <title>Genomic Resource of Rice Seed Associated Bacteria.</title>
        <authorList>
            <person name="Midha S."/>
            <person name="Bansal K."/>
            <person name="Sharma S."/>
            <person name="Kumar N."/>
            <person name="Patil P.P."/>
            <person name="Chaudhry V."/>
            <person name="Patil P.B."/>
        </authorList>
    </citation>
    <scope>NUCLEOTIDE SEQUENCE [LARGE SCALE GENOMIC DNA]</scope>
    <source>
        <strain evidence="2 3">NS331</strain>
    </source>
</reference>
<dbReference type="InterPro" id="IPR014188">
    <property type="entry name" value="Acrylyl-CoA_reductase_AcuI"/>
</dbReference>
<dbReference type="PANTHER" id="PTHR43677:SF1">
    <property type="entry name" value="ACRYLYL-COA REDUCTASE ACUI-RELATED"/>
    <property type="match status" value="1"/>
</dbReference>
<dbReference type="SUPFAM" id="SSF51735">
    <property type="entry name" value="NAD(P)-binding Rossmann-fold domains"/>
    <property type="match status" value="1"/>
</dbReference>
<dbReference type="InterPro" id="IPR011032">
    <property type="entry name" value="GroES-like_sf"/>
</dbReference>
<keyword evidence="3" id="KW-1185">Reference proteome</keyword>
<dbReference type="SUPFAM" id="SSF50129">
    <property type="entry name" value="GroES-like"/>
    <property type="match status" value="1"/>
</dbReference>
<sequence>MLGEGRQGAFVRRKALADTTPGAVTVQVAYAGLNYKDALATEPEARVIRNYPRIAGSDFSGVVVESADPAFAPGDKVFSCANGIGVERDGGFADYVRVDRDHLRHLPASLSTFEIAALGVAGITAALSVHLLEDQGLVPGAGPVLVTGATGGVGTMAIEMLARRGHRVVALTGKASQELVLRELGACEVITRLPAEGTPKPLAPAAWAGAIDTVGGETFDGLIRSMKPKACIASVGNAAGNALVSNLLPFILRGVRIVGVNLTEYAPLTEVLLARLSDEMKPTRAIGLTQVVGMNEVPRMLQAMLRREITGRIVMRPQQSKP</sequence>
<dbReference type="SMART" id="SM00829">
    <property type="entry name" value="PKS_ER"/>
    <property type="match status" value="1"/>
</dbReference>
<dbReference type="Proteomes" id="UP000072741">
    <property type="component" value="Unassembled WGS sequence"/>
</dbReference>
<dbReference type="PANTHER" id="PTHR43677">
    <property type="entry name" value="SHORT-CHAIN DEHYDROGENASE/REDUCTASE"/>
    <property type="match status" value="1"/>
</dbReference>
<dbReference type="GO" id="GO:0043957">
    <property type="term" value="F:acryloyl-CoA reductase (NADPH) activity"/>
    <property type="evidence" value="ECO:0007669"/>
    <property type="project" value="TreeGrafter"/>
</dbReference>
<dbReference type="InterPro" id="IPR013149">
    <property type="entry name" value="ADH-like_C"/>
</dbReference>
<dbReference type="AlphaFoldDB" id="A0A147H4D6"/>
<protein>
    <recommendedName>
        <fullName evidence="1">Enoyl reductase (ER) domain-containing protein</fullName>
    </recommendedName>
</protein>
<name>A0A147H4D6_9BURK</name>
<dbReference type="NCBIfam" id="TIGR02823">
    <property type="entry name" value="oxido_YhdH"/>
    <property type="match status" value="1"/>
</dbReference>
<dbReference type="InterPro" id="IPR020843">
    <property type="entry name" value="ER"/>
</dbReference>
<organism evidence="2 3">
    <name type="scientific">Pseudacidovorax intermedius</name>
    <dbReference type="NCBI Taxonomy" id="433924"/>
    <lineage>
        <taxon>Bacteria</taxon>
        <taxon>Pseudomonadati</taxon>
        <taxon>Pseudomonadota</taxon>
        <taxon>Betaproteobacteria</taxon>
        <taxon>Burkholderiales</taxon>
        <taxon>Comamonadaceae</taxon>
        <taxon>Pseudacidovorax</taxon>
    </lineage>
</organism>
<gene>
    <name evidence="2" type="ORF">NS331_06040</name>
</gene>
<dbReference type="InterPro" id="IPR013154">
    <property type="entry name" value="ADH-like_N"/>
</dbReference>
<dbReference type="Gene3D" id="3.90.180.10">
    <property type="entry name" value="Medium-chain alcohol dehydrogenases, catalytic domain"/>
    <property type="match status" value="1"/>
</dbReference>
<comment type="caution">
    <text evidence="2">The sequence shown here is derived from an EMBL/GenBank/DDBJ whole genome shotgun (WGS) entry which is preliminary data.</text>
</comment>
<dbReference type="InterPro" id="IPR051397">
    <property type="entry name" value="Zn-ADH-like_protein"/>
</dbReference>
<proteinExistence type="predicted"/>
<dbReference type="Pfam" id="PF08240">
    <property type="entry name" value="ADH_N"/>
    <property type="match status" value="1"/>
</dbReference>
<evidence type="ECO:0000259" key="1">
    <source>
        <dbReference type="SMART" id="SM00829"/>
    </source>
</evidence>
<accession>A0A147H4D6</accession>
<dbReference type="PATRIC" id="fig|433924.3.peg.3077"/>
<dbReference type="Gene3D" id="3.40.50.720">
    <property type="entry name" value="NAD(P)-binding Rossmann-like Domain"/>
    <property type="match status" value="1"/>
</dbReference>
<feature type="domain" description="Enoyl reductase (ER)" evidence="1">
    <location>
        <begin position="5"/>
        <end position="315"/>
    </location>
</feature>